<sequence>MAQSVRRTPPFTLNTDGHRHPRENTLVGIAAVLGLLAFTTAFFHNLHLISSWSGLFGVLTALWGQFVSVTTAERFALMVSLVMAAVGFYLGVAHGGLYGGA</sequence>
<gene>
    <name evidence="2" type="ORF">F4556_003361</name>
</gene>
<proteinExistence type="predicted"/>
<dbReference type="AlphaFoldDB" id="A0A7W7SC87"/>
<keyword evidence="3" id="KW-1185">Reference proteome</keyword>
<keyword evidence="1" id="KW-0812">Transmembrane</keyword>
<evidence type="ECO:0000313" key="3">
    <source>
        <dbReference type="Proteomes" id="UP000573327"/>
    </source>
</evidence>
<comment type="caution">
    <text evidence="2">The sequence shown here is derived from an EMBL/GenBank/DDBJ whole genome shotgun (WGS) entry which is preliminary data.</text>
</comment>
<feature type="transmembrane region" description="Helical" evidence="1">
    <location>
        <begin position="75"/>
        <end position="98"/>
    </location>
</feature>
<evidence type="ECO:0000313" key="2">
    <source>
        <dbReference type="EMBL" id="MBB4947826.1"/>
    </source>
</evidence>
<name>A0A7W7SC87_9ACTN</name>
<feature type="transmembrane region" description="Helical" evidence="1">
    <location>
        <begin position="49"/>
        <end position="68"/>
    </location>
</feature>
<keyword evidence="1" id="KW-0472">Membrane</keyword>
<evidence type="ECO:0000256" key="1">
    <source>
        <dbReference type="SAM" id="Phobius"/>
    </source>
</evidence>
<keyword evidence="1" id="KW-1133">Transmembrane helix</keyword>
<dbReference type="RefSeq" id="WP_184916398.1">
    <property type="nucleotide sequence ID" value="NZ_JACHJR010000001.1"/>
</dbReference>
<dbReference type="Proteomes" id="UP000573327">
    <property type="component" value="Unassembled WGS sequence"/>
</dbReference>
<feature type="transmembrane region" description="Helical" evidence="1">
    <location>
        <begin position="25"/>
        <end position="43"/>
    </location>
</feature>
<protein>
    <submittedName>
        <fullName evidence="2">Putative membrane protein</fullName>
    </submittedName>
</protein>
<accession>A0A7W7SC87</accession>
<reference evidence="2 3" key="1">
    <citation type="submission" date="2020-08" db="EMBL/GenBank/DDBJ databases">
        <title>Sequencing the genomes of 1000 actinobacteria strains.</title>
        <authorList>
            <person name="Klenk H.-P."/>
        </authorList>
    </citation>
    <scope>NUCLEOTIDE SEQUENCE [LARGE SCALE GENOMIC DNA]</scope>
    <source>
        <strain evidence="2 3">DSM 44786</strain>
    </source>
</reference>
<organism evidence="2 3">
    <name type="scientific">Kitasatospora gansuensis</name>
    <dbReference type="NCBI Taxonomy" id="258050"/>
    <lineage>
        <taxon>Bacteria</taxon>
        <taxon>Bacillati</taxon>
        <taxon>Actinomycetota</taxon>
        <taxon>Actinomycetes</taxon>
        <taxon>Kitasatosporales</taxon>
        <taxon>Streptomycetaceae</taxon>
        <taxon>Kitasatospora</taxon>
    </lineage>
</organism>
<dbReference type="EMBL" id="JACHJR010000001">
    <property type="protein sequence ID" value="MBB4947826.1"/>
    <property type="molecule type" value="Genomic_DNA"/>
</dbReference>